<evidence type="ECO:0000256" key="1">
    <source>
        <dbReference type="SAM" id="MobiDB-lite"/>
    </source>
</evidence>
<sequence length="143" mass="15998">MSTPSDSLRLRQKIIISESLSGVRSTHSNRSTRSQSPLSNRPSLENSTSSSTTGSQRNRLREYRAEAVFDRTTPYSTIRLIMSRAPEVPNAPAAPHLFHQLMEYCWTGLAGKQTTIRVPQVPSRVLLVRSIHHTFAPSAELQL</sequence>
<proteinExistence type="predicted"/>
<feature type="compositionally biased region" description="Polar residues" evidence="1">
    <location>
        <begin position="21"/>
        <end position="57"/>
    </location>
</feature>
<comment type="caution">
    <text evidence="2">The sequence shown here is derived from an EMBL/GenBank/DDBJ whole genome shotgun (WGS) entry which is preliminary data.</text>
</comment>
<organism evidence="2 3">
    <name type="scientific">Arthrobotrys flagrans</name>
    <name type="common">Nematode-trapping fungus</name>
    <name type="synonym">Trichothecium flagrans</name>
    <dbReference type="NCBI Taxonomy" id="97331"/>
    <lineage>
        <taxon>Eukaryota</taxon>
        <taxon>Fungi</taxon>
        <taxon>Dikarya</taxon>
        <taxon>Ascomycota</taxon>
        <taxon>Pezizomycotina</taxon>
        <taxon>Orbiliomycetes</taxon>
        <taxon>Orbiliales</taxon>
        <taxon>Orbiliaceae</taxon>
        <taxon>Arthrobotrys</taxon>
    </lineage>
</organism>
<gene>
    <name evidence="2" type="ORF">DFL_003062</name>
</gene>
<protein>
    <submittedName>
        <fullName evidence="2">Uncharacterized protein</fullName>
    </submittedName>
</protein>
<evidence type="ECO:0000313" key="3">
    <source>
        <dbReference type="Proteomes" id="UP000283090"/>
    </source>
</evidence>
<dbReference type="GeneID" id="93585373"/>
<evidence type="ECO:0000313" key="2">
    <source>
        <dbReference type="EMBL" id="RVD88898.1"/>
    </source>
</evidence>
<keyword evidence="3" id="KW-1185">Reference proteome</keyword>
<dbReference type="VEuPathDB" id="FungiDB:DFL_003062"/>
<name>A0A437ACT3_ARTFL</name>
<accession>A0A437ACT3</accession>
<dbReference type="EMBL" id="SAEB01000003">
    <property type="protein sequence ID" value="RVD88898.1"/>
    <property type="molecule type" value="Genomic_DNA"/>
</dbReference>
<dbReference type="RefSeq" id="XP_067494442.1">
    <property type="nucleotide sequence ID" value="XM_067631946.1"/>
</dbReference>
<dbReference type="AlphaFoldDB" id="A0A437ACT3"/>
<feature type="region of interest" description="Disordered" evidence="1">
    <location>
        <begin position="21"/>
        <end position="62"/>
    </location>
</feature>
<reference evidence="2 3" key="1">
    <citation type="submission" date="2019-01" db="EMBL/GenBank/DDBJ databases">
        <title>Intercellular communication is required for trap formation in the nematode-trapping fungus Duddingtonia flagrans.</title>
        <authorList>
            <person name="Youssar L."/>
            <person name="Wernet V."/>
            <person name="Hensel N."/>
            <person name="Hildebrandt H.-G."/>
            <person name="Fischer R."/>
        </authorList>
    </citation>
    <scope>NUCLEOTIDE SEQUENCE [LARGE SCALE GENOMIC DNA]</scope>
    <source>
        <strain evidence="2 3">CBS H-5679</strain>
    </source>
</reference>
<dbReference type="OrthoDB" id="5418000at2759"/>
<dbReference type="Proteomes" id="UP000283090">
    <property type="component" value="Unassembled WGS sequence"/>
</dbReference>